<evidence type="ECO:0000313" key="2">
    <source>
        <dbReference type="EMBL" id="KYM80639.1"/>
    </source>
</evidence>
<protein>
    <submittedName>
        <fullName evidence="2">Uncharacterized protein</fullName>
    </submittedName>
</protein>
<feature type="region of interest" description="Disordered" evidence="1">
    <location>
        <begin position="1"/>
        <end position="25"/>
    </location>
</feature>
<accession>A0A195B8W8</accession>
<dbReference type="EMBL" id="KQ976558">
    <property type="protein sequence ID" value="KYM80639.1"/>
    <property type="molecule type" value="Genomic_DNA"/>
</dbReference>
<dbReference type="Proteomes" id="UP000078540">
    <property type="component" value="Unassembled WGS sequence"/>
</dbReference>
<dbReference type="AlphaFoldDB" id="A0A195B8W8"/>
<gene>
    <name evidence="2" type="ORF">ALC53_08808</name>
</gene>
<sequence>MTTLRGESGMTSMRKPETLSVLPEPLHQSNYQSYGLRDDRRFGDKLKALRHWLETSYVNEVISRSRSNVIHRAGSDTQAS</sequence>
<proteinExistence type="predicted"/>
<name>A0A195B8W8_9HYME</name>
<evidence type="ECO:0000313" key="3">
    <source>
        <dbReference type="Proteomes" id="UP000078540"/>
    </source>
</evidence>
<keyword evidence="3" id="KW-1185">Reference proteome</keyword>
<organism evidence="2 3">
    <name type="scientific">Atta colombica</name>
    <dbReference type="NCBI Taxonomy" id="520822"/>
    <lineage>
        <taxon>Eukaryota</taxon>
        <taxon>Metazoa</taxon>
        <taxon>Ecdysozoa</taxon>
        <taxon>Arthropoda</taxon>
        <taxon>Hexapoda</taxon>
        <taxon>Insecta</taxon>
        <taxon>Pterygota</taxon>
        <taxon>Neoptera</taxon>
        <taxon>Endopterygota</taxon>
        <taxon>Hymenoptera</taxon>
        <taxon>Apocrita</taxon>
        <taxon>Aculeata</taxon>
        <taxon>Formicoidea</taxon>
        <taxon>Formicidae</taxon>
        <taxon>Myrmicinae</taxon>
        <taxon>Atta</taxon>
    </lineage>
</organism>
<feature type="compositionally biased region" description="Polar residues" evidence="1">
    <location>
        <begin position="1"/>
        <end position="11"/>
    </location>
</feature>
<reference evidence="2 3" key="1">
    <citation type="submission" date="2015-09" db="EMBL/GenBank/DDBJ databases">
        <title>Atta colombica WGS genome.</title>
        <authorList>
            <person name="Nygaard S."/>
            <person name="Hu H."/>
            <person name="Boomsma J."/>
            <person name="Zhang G."/>
        </authorList>
    </citation>
    <scope>NUCLEOTIDE SEQUENCE [LARGE SCALE GENOMIC DNA]</scope>
    <source>
        <strain evidence="2">Treedump-2</strain>
        <tissue evidence="2">Whole body</tissue>
    </source>
</reference>
<evidence type="ECO:0000256" key="1">
    <source>
        <dbReference type="SAM" id="MobiDB-lite"/>
    </source>
</evidence>